<dbReference type="PANTHER" id="PTHR45890">
    <property type="entry name" value="AARF DOMAIN CONTAINING KINASE 2 (PREDICTED)"/>
    <property type="match status" value="1"/>
</dbReference>
<dbReference type="InterPro" id="IPR052402">
    <property type="entry name" value="ADCK_kinase"/>
</dbReference>
<dbReference type="AlphaFoldDB" id="A0AAV0B525"/>
<feature type="transmembrane region" description="Helical" evidence="2">
    <location>
        <begin position="119"/>
        <end position="141"/>
    </location>
</feature>
<keyword evidence="4" id="KW-0808">Transferase</keyword>
<keyword evidence="2" id="KW-0472">Membrane</keyword>
<evidence type="ECO:0000259" key="3">
    <source>
        <dbReference type="Pfam" id="PF03109"/>
    </source>
</evidence>
<accession>A0AAV0B525</accession>
<sequence>MVAGACPKRNVESGLAHLRYRPVRRFSHSSTIQTSIINRKRGLQGLCFILTTTLISLLYRSDSNKLVTNSTDRLSSSDGTDQTLINDGLKPKRDTNLFIRIRKALKNYIIEPLATTGRFFYLLTIFLPVLVVSPILLLEFIDFGHRSKKLKNVKDGKMSTERKSTIWWYGLLVSSMQRAGPTFIKLAQWAGSRSDLFPSTLCEYFGKLHSSGKPHSIYHTRRVIEKAFGKKFEEIFVTFNPEPLGVGAVAQVYQATLRPDILPLSFLNPKHVDQKSQMTVTDITRKLSASEVEPPPIKPSSTVAIKVLHPRVGKNINRDLKIMNFLANLINRFPGAEWLSFPEEVAVFGNMMRSQIDLRLEAENLERFERNFMHRKTAGFPRPLKPYSTRNVLIEEFEDALPLKYFLKGGSGPFDRRISVIGLDAFLHMLLVDNFVHADLHPGNIMVRFYKPTTKDLLRTVMRRLTNQPDVDAGEENEQLTKEVVHSLRSLSTDKSLWNRELERLDREGYQPEVVFIDSGLVTELSELNRRNFLDLFKAIASFDGLEAGRLMVERCRSPELVIDEETFALKIHHLALKVKSQTFSLSKIKISDVLIGVLHAVRDHHVKLEADFVNTILSILILEGIGRRLNPDLDLFQSALPILRSLGSQMSMAETFRQGFRTKHIPGMIKMWLWLEARQVAGIAVAEVDSMIKYDQ</sequence>
<dbReference type="EMBL" id="CALTRL010002615">
    <property type="protein sequence ID" value="CAH7676240.1"/>
    <property type="molecule type" value="Genomic_DNA"/>
</dbReference>
<protein>
    <submittedName>
        <fullName evidence="4">Atypical/ABC1/ABC1-C protein kinase</fullName>
    </submittedName>
</protein>
<keyword evidence="2" id="KW-0812">Transmembrane</keyword>
<reference evidence="4" key="1">
    <citation type="submission" date="2022-06" db="EMBL/GenBank/DDBJ databases">
        <authorList>
            <consortium name="SYNGENTA / RWTH Aachen University"/>
        </authorList>
    </citation>
    <scope>NUCLEOTIDE SEQUENCE</scope>
</reference>
<dbReference type="InterPro" id="IPR044095">
    <property type="entry name" value="ADCK2_dom"/>
</dbReference>
<comment type="caution">
    <text evidence="4">The sequence shown here is derived from an EMBL/GenBank/DDBJ whole genome shotgun (WGS) entry which is preliminary data.</text>
</comment>
<comment type="similarity">
    <text evidence="1">Belongs to the protein kinase superfamily. ADCK protein kinase family.</text>
</comment>
<evidence type="ECO:0000313" key="5">
    <source>
        <dbReference type="Proteomes" id="UP001153365"/>
    </source>
</evidence>
<keyword evidence="4" id="KW-0418">Kinase</keyword>
<dbReference type="Pfam" id="PF03109">
    <property type="entry name" value="ABC1"/>
    <property type="match status" value="2"/>
</dbReference>
<dbReference type="InterPro" id="IPR004147">
    <property type="entry name" value="ABC1_dom"/>
</dbReference>
<keyword evidence="5" id="KW-1185">Reference proteome</keyword>
<feature type="domain" description="ABC1 atypical kinase-like" evidence="3">
    <location>
        <begin position="208"/>
        <end position="258"/>
    </location>
</feature>
<proteinExistence type="inferred from homology"/>
<dbReference type="GO" id="GO:0016301">
    <property type="term" value="F:kinase activity"/>
    <property type="evidence" value="ECO:0007669"/>
    <property type="project" value="UniProtKB-KW"/>
</dbReference>
<dbReference type="Proteomes" id="UP001153365">
    <property type="component" value="Unassembled WGS sequence"/>
</dbReference>
<dbReference type="InterPro" id="IPR011009">
    <property type="entry name" value="Kinase-like_dom_sf"/>
</dbReference>
<evidence type="ECO:0000313" key="4">
    <source>
        <dbReference type="EMBL" id="CAH7676240.1"/>
    </source>
</evidence>
<dbReference type="CDD" id="cd13971">
    <property type="entry name" value="ADCK2-like"/>
    <property type="match status" value="1"/>
</dbReference>
<dbReference type="GO" id="GO:0005739">
    <property type="term" value="C:mitochondrion"/>
    <property type="evidence" value="ECO:0007669"/>
    <property type="project" value="TreeGrafter"/>
</dbReference>
<dbReference type="PANTHER" id="PTHR45890:SF1">
    <property type="entry name" value="AARF DOMAIN CONTAINING KINASE 2"/>
    <property type="match status" value="1"/>
</dbReference>
<evidence type="ECO:0000256" key="2">
    <source>
        <dbReference type="SAM" id="Phobius"/>
    </source>
</evidence>
<organism evidence="4 5">
    <name type="scientific">Phakopsora pachyrhizi</name>
    <name type="common">Asian soybean rust disease fungus</name>
    <dbReference type="NCBI Taxonomy" id="170000"/>
    <lineage>
        <taxon>Eukaryota</taxon>
        <taxon>Fungi</taxon>
        <taxon>Dikarya</taxon>
        <taxon>Basidiomycota</taxon>
        <taxon>Pucciniomycotina</taxon>
        <taxon>Pucciniomycetes</taxon>
        <taxon>Pucciniales</taxon>
        <taxon>Phakopsoraceae</taxon>
        <taxon>Phakopsora</taxon>
    </lineage>
</organism>
<gene>
    <name evidence="4" type="ORF">PPACK8108_LOCUS11352</name>
</gene>
<name>A0AAV0B525_PHAPC</name>
<dbReference type="SUPFAM" id="SSF56112">
    <property type="entry name" value="Protein kinase-like (PK-like)"/>
    <property type="match status" value="1"/>
</dbReference>
<keyword evidence="2" id="KW-1133">Transmembrane helix</keyword>
<evidence type="ECO:0000256" key="1">
    <source>
        <dbReference type="ARBA" id="ARBA00009670"/>
    </source>
</evidence>
<feature type="domain" description="ABC1 atypical kinase-like" evidence="3">
    <location>
        <begin position="300"/>
        <end position="448"/>
    </location>
</feature>